<reference evidence="2" key="1">
    <citation type="submission" date="2022-11" db="EMBL/GenBank/DDBJ databases">
        <title>Chromosome-level genome of Pogonophryne albipinna.</title>
        <authorList>
            <person name="Jo E."/>
        </authorList>
    </citation>
    <scope>NUCLEOTIDE SEQUENCE</scope>
    <source>
        <strain evidence="2">SGF0006</strain>
        <tissue evidence="2">Muscle</tissue>
    </source>
</reference>
<name>A0AAD6FD11_9TELE</name>
<dbReference type="EMBL" id="JAPTMU010000017">
    <property type="protein sequence ID" value="KAJ4929370.1"/>
    <property type="molecule type" value="Genomic_DNA"/>
</dbReference>
<feature type="non-terminal residue" evidence="2">
    <location>
        <position position="135"/>
    </location>
</feature>
<evidence type="ECO:0000256" key="1">
    <source>
        <dbReference type="SAM" id="MobiDB-lite"/>
    </source>
</evidence>
<comment type="caution">
    <text evidence="2">The sequence shown here is derived from an EMBL/GenBank/DDBJ whole genome shotgun (WGS) entry which is preliminary data.</text>
</comment>
<evidence type="ECO:0000313" key="3">
    <source>
        <dbReference type="Proteomes" id="UP001219934"/>
    </source>
</evidence>
<sequence length="135" mass="13946">MFKQIALIFALCSTSPNISVSAVGGKGKMTGGGEEAEVMDRWIHCLFACGSMTCQTCAAAALGSSLRLLIPACPPTRGSDASYHDAESTYLKPEGVKYHFQPQQGEGTSHFGGGGGSLCSSGPSRWPQGGRDGGD</sequence>
<gene>
    <name evidence="2" type="ORF">JOQ06_004979</name>
</gene>
<feature type="region of interest" description="Disordered" evidence="1">
    <location>
        <begin position="95"/>
        <end position="135"/>
    </location>
</feature>
<protein>
    <submittedName>
        <fullName evidence="2">Uncharacterized protein</fullName>
    </submittedName>
</protein>
<dbReference type="AlphaFoldDB" id="A0AAD6FD11"/>
<organism evidence="2 3">
    <name type="scientific">Pogonophryne albipinna</name>
    <dbReference type="NCBI Taxonomy" id="1090488"/>
    <lineage>
        <taxon>Eukaryota</taxon>
        <taxon>Metazoa</taxon>
        <taxon>Chordata</taxon>
        <taxon>Craniata</taxon>
        <taxon>Vertebrata</taxon>
        <taxon>Euteleostomi</taxon>
        <taxon>Actinopterygii</taxon>
        <taxon>Neopterygii</taxon>
        <taxon>Teleostei</taxon>
        <taxon>Neoteleostei</taxon>
        <taxon>Acanthomorphata</taxon>
        <taxon>Eupercaria</taxon>
        <taxon>Perciformes</taxon>
        <taxon>Notothenioidei</taxon>
        <taxon>Pogonophryne</taxon>
    </lineage>
</organism>
<dbReference type="Proteomes" id="UP001219934">
    <property type="component" value="Unassembled WGS sequence"/>
</dbReference>
<accession>A0AAD6FD11</accession>
<proteinExistence type="predicted"/>
<evidence type="ECO:0000313" key="2">
    <source>
        <dbReference type="EMBL" id="KAJ4929370.1"/>
    </source>
</evidence>
<keyword evidence="3" id="KW-1185">Reference proteome</keyword>